<keyword evidence="1" id="KW-0472">Membrane</keyword>
<gene>
    <name evidence="2" type="ORF">NBM05_06090</name>
</gene>
<organism evidence="2 3">
    <name type="scientific">Rothia santali</name>
    <dbReference type="NCBI Taxonomy" id="2949643"/>
    <lineage>
        <taxon>Bacteria</taxon>
        <taxon>Bacillati</taxon>
        <taxon>Actinomycetota</taxon>
        <taxon>Actinomycetes</taxon>
        <taxon>Micrococcales</taxon>
        <taxon>Micrococcaceae</taxon>
        <taxon>Rothia</taxon>
    </lineage>
</organism>
<reference evidence="2" key="1">
    <citation type="submission" date="2022-06" db="EMBL/GenBank/DDBJ databases">
        <title>Rothia sp. isolated from sandalwood seedling.</title>
        <authorList>
            <person name="Tuikhar N."/>
            <person name="Kirdat K."/>
            <person name="Thorat V."/>
            <person name="Swetha P."/>
            <person name="Padma S."/>
            <person name="Sundararaj R."/>
            <person name="Yadav A."/>
        </authorList>
    </citation>
    <scope>NUCLEOTIDE SEQUENCE</scope>
    <source>
        <strain evidence="2">AR01</strain>
    </source>
</reference>
<evidence type="ECO:0000313" key="3">
    <source>
        <dbReference type="Proteomes" id="UP001139502"/>
    </source>
</evidence>
<dbReference type="Proteomes" id="UP001139502">
    <property type="component" value="Unassembled WGS sequence"/>
</dbReference>
<dbReference type="AlphaFoldDB" id="A0A9X2HC66"/>
<keyword evidence="1" id="KW-1133">Transmembrane helix</keyword>
<dbReference type="EMBL" id="JANAFB010000011">
    <property type="protein sequence ID" value="MCP3425595.1"/>
    <property type="molecule type" value="Genomic_DNA"/>
</dbReference>
<feature type="transmembrane region" description="Helical" evidence="1">
    <location>
        <begin position="64"/>
        <end position="82"/>
    </location>
</feature>
<feature type="transmembrane region" description="Helical" evidence="1">
    <location>
        <begin position="94"/>
        <end position="112"/>
    </location>
</feature>
<evidence type="ECO:0000256" key="1">
    <source>
        <dbReference type="SAM" id="Phobius"/>
    </source>
</evidence>
<accession>A0A9X2HC66</accession>
<dbReference type="RefSeq" id="WP_254165874.1">
    <property type="nucleotide sequence ID" value="NZ_JANAFB010000011.1"/>
</dbReference>
<keyword evidence="3" id="KW-1185">Reference proteome</keyword>
<protein>
    <submittedName>
        <fullName evidence="2">Uncharacterized protein</fullName>
    </submittedName>
</protein>
<comment type="caution">
    <text evidence="2">The sequence shown here is derived from an EMBL/GenBank/DDBJ whole genome shotgun (WGS) entry which is preliminary data.</text>
</comment>
<sequence>MRHSYGVDPDLTDEGAERLRAALAQLRAERRPLTAHRMFAAHDAEMQANLVESLRQRQDRWRNLSWSTRIVGLLCLVLAWLIAEPHSSVGGAEAVVLALGAVLFLTGVVSAFKAVSYRRTFGAVTLDGIAPETAQIIELNIERRRRGDSG</sequence>
<keyword evidence="1" id="KW-0812">Transmembrane</keyword>
<evidence type="ECO:0000313" key="2">
    <source>
        <dbReference type="EMBL" id="MCP3425595.1"/>
    </source>
</evidence>
<proteinExistence type="predicted"/>
<name>A0A9X2HC66_9MICC</name>